<dbReference type="Proteomes" id="UP000054248">
    <property type="component" value="Unassembled WGS sequence"/>
</dbReference>
<dbReference type="AlphaFoldDB" id="A0A0C3Q4C2"/>
<reference evidence="2" key="2">
    <citation type="submission" date="2015-01" db="EMBL/GenBank/DDBJ databases">
        <title>Evolutionary Origins and Diversification of the Mycorrhizal Mutualists.</title>
        <authorList>
            <consortium name="DOE Joint Genome Institute"/>
            <consortium name="Mycorrhizal Genomics Consortium"/>
            <person name="Kohler A."/>
            <person name="Kuo A."/>
            <person name="Nagy L.G."/>
            <person name="Floudas D."/>
            <person name="Copeland A."/>
            <person name="Barry K.W."/>
            <person name="Cichocki N."/>
            <person name="Veneault-Fourrey C."/>
            <person name="LaButti K."/>
            <person name="Lindquist E.A."/>
            <person name="Lipzen A."/>
            <person name="Lundell T."/>
            <person name="Morin E."/>
            <person name="Murat C."/>
            <person name="Riley R."/>
            <person name="Ohm R."/>
            <person name="Sun H."/>
            <person name="Tunlid A."/>
            <person name="Henrissat B."/>
            <person name="Grigoriev I.V."/>
            <person name="Hibbett D.S."/>
            <person name="Martin F."/>
        </authorList>
    </citation>
    <scope>NUCLEOTIDE SEQUENCE [LARGE SCALE GENOMIC DNA]</scope>
    <source>
        <strain evidence="2">MUT 4182</strain>
    </source>
</reference>
<dbReference type="HOGENOM" id="CLU_2639926_0_0_1"/>
<name>A0A0C3Q4C2_9AGAM</name>
<evidence type="ECO:0000313" key="1">
    <source>
        <dbReference type="EMBL" id="KIO17659.1"/>
    </source>
</evidence>
<organism evidence="1 2">
    <name type="scientific">Tulasnella calospora MUT 4182</name>
    <dbReference type="NCBI Taxonomy" id="1051891"/>
    <lineage>
        <taxon>Eukaryota</taxon>
        <taxon>Fungi</taxon>
        <taxon>Dikarya</taxon>
        <taxon>Basidiomycota</taxon>
        <taxon>Agaricomycotina</taxon>
        <taxon>Agaricomycetes</taxon>
        <taxon>Cantharellales</taxon>
        <taxon>Tulasnellaceae</taxon>
        <taxon>Tulasnella</taxon>
    </lineage>
</organism>
<keyword evidence="2" id="KW-1185">Reference proteome</keyword>
<reference evidence="1 2" key="1">
    <citation type="submission" date="2014-04" db="EMBL/GenBank/DDBJ databases">
        <authorList>
            <consortium name="DOE Joint Genome Institute"/>
            <person name="Kuo A."/>
            <person name="Girlanda M."/>
            <person name="Perotto S."/>
            <person name="Kohler A."/>
            <person name="Nagy L.G."/>
            <person name="Floudas D."/>
            <person name="Copeland A."/>
            <person name="Barry K.W."/>
            <person name="Cichocki N."/>
            <person name="Veneault-Fourrey C."/>
            <person name="LaButti K."/>
            <person name="Lindquist E.A."/>
            <person name="Lipzen A."/>
            <person name="Lundell T."/>
            <person name="Morin E."/>
            <person name="Murat C."/>
            <person name="Sun H."/>
            <person name="Tunlid A."/>
            <person name="Henrissat B."/>
            <person name="Grigoriev I.V."/>
            <person name="Hibbett D.S."/>
            <person name="Martin F."/>
            <person name="Nordberg H.P."/>
            <person name="Cantor M.N."/>
            <person name="Hua S.X."/>
        </authorList>
    </citation>
    <scope>NUCLEOTIDE SEQUENCE [LARGE SCALE GENOMIC DNA]</scope>
    <source>
        <strain evidence="1 2">MUT 4182</strain>
    </source>
</reference>
<gene>
    <name evidence="1" type="ORF">M407DRAFT_169155</name>
</gene>
<accession>A0A0C3Q4C2</accession>
<proteinExistence type="predicted"/>
<sequence length="77" mass="8462">MMIHAPNVTRLDLCFDGNPILSNSGRVPRTVAMSGSLGGTRKSCRWYCQNRGGLGMGIGMGIGRFAVSCLRWNVFRR</sequence>
<dbReference type="EMBL" id="KN823356">
    <property type="protein sequence ID" value="KIO17659.1"/>
    <property type="molecule type" value="Genomic_DNA"/>
</dbReference>
<evidence type="ECO:0000313" key="2">
    <source>
        <dbReference type="Proteomes" id="UP000054248"/>
    </source>
</evidence>
<protein>
    <submittedName>
        <fullName evidence="1">Uncharacterized protein</fullName>
    </submittedName>
</protein>